<organism evidence="1 2">
    <name type="scientific">Mycolicibacter sinensis (strain JDM601)</name>
    <name type="common">Mycobacterium sinense</name>
    <dbReference type="NCBI Taxonomy" id="875328"/>
    <lineage>
        <taxon>Bacteria</taxon>
        <taxon>Bacillati</taxon>
        <taxon>Actinomycetota</taxon>
        <taxon>Actinomycetes</taxon>
        <taxon>Mycobacteriales</taxon>
        <taxon>Mycobacteriaceae</taxon>
        <taxon>Mycolicibacter</taxon>
    </lineage>
</organism>
<dbReference type="Proteomes" id="UP000009224">
    <property type="component" value="Chromosome"/>
</dbReference>
<evidence type="ECO:0000313" key="1">
    <source>
        <dbReference type="EMBL" id="AEF38323.1"/>
    </source>
</evidence>
<dbReference type="AlphaFoldDB" id="F5YVR6"/>
<dbReference type="HOGENOM" id="CLU_2602282_0_0_11"/>
<proteinExistence type="predicted"/>
<protein>
    <submittedName>
        <fullName evidence="1">Uncharacterized protein</fullName>
    </submittedName>
</protein>
<gene>
    <name evidence="1" type="ordered locus">JDM601_4323</name>
</gene>
<dbReference type="KEGG" id="mjd:JDM601_4323"/>
<name>F5YVR6_MYCSD</name>
<dbReference type="STRING" id="875328.JDM601_4323"/>
<evidence type="ECO:0000313" key="2">
    <source>
        <dbReference type="Proteomes" id="UP000009224"/>
    </source>
</evidence>
<reference evidence="1 2" key="1">
    <citation type="journal article" date="2011" name="J. Bacteriol.">
        <title>Complete genome sequence of a novel clinical isolate, the nontuberculous Mycobacterium strain JDM601.</title>
        <authorList>
            <person name="Zhang Z.Y."/>
            <person name="Sun Z.Q."/>
            <person name="Wang Z.L."/>
            <person name="Wen Z.L."/>
            <person name="Sun Q.W."/>
            <person name="Zhu Z.Q."/>
            <person name="Song Y.Z."/>
            <person name="Zhao J.W."/>
            <person name="Wang H.H."/>
            <person name="Zhang S.L."/>
            <person name="Guo X.K."/>
        </authorList>
    </citation>
    <scope>NUCLEOTIDE SEQUENCE [LARGE SCALE GENOMIC DNA]</scope>
    <source>
        <strain evidence="1 2">JDM601</strain>
    </source>
</reference>
<sequence>MTGRLVAGHLGGRGFVHLNRVKGAAFRPDRHSLISVALQADEGFVPGRLRPWRRLAAAGYRRAKAGAPLPGPSRKDPWR</sequence>
<dbReference type="EMBL" id="CP002329">
    <property type="protein sequence ID" value="AEF38323.1"/>
    <property type="molecule type" value="Genomic_DNA"/>
</dbReference>
<accession>F5YVR6</accession>
<keyword evidence="2" id="KW-1185">Reference proteome</keyword>